<feature type="region of interest" description="Disordered" evidence="1">
    <location>
        <begin position="88"/>
        <end position="123"/>
    </location>
</feature>
<feature type="region of interest" description="Disordered" evidence="1">
    <location>
        <begin position="1"/>
        <end position="23"/>
    </location>
</feature>
<comment type="caution">
    <text evidence="3">The sequence shown here is derived from an EMBL/GenBank/DDBJ whole genome shotgun (WGS) entry which is preliminary data.</text>
</comment>
<dbReference type="AlphaFoldDB" id="A0ABD5SVL1"/>
<proteinExistence type="predicted"/>
<sequence length="159" mass="17513">MVEDDDPSVDADDPSAIRSIALSPDDAVDAYAYGRENPGEAVLRVTPPFHGRMRARIHVYRVDDTELTGAVHLSPAEIIEDDVVAEYPDLESARADADDDSDADDDPDEATDSEETDRIRERHAEAVEGWQERAREAIVQTVALETDDGSHRVELKTLG</sequence>
<dbReference type="Proteomes" id="UP001596383">
    <property type="component" value="Unassembled WGS sequence"/>
</dbReference>
<name>A0ABD5SVL1_9EURY</name>
<evidence type="ECO:0000313" key="4">
    <source>
        <dbReference type="Proteomes" id="UP001596383"/>
    </source>
</evidence>
<dbReference type="InterPro" id="IPR058322">
    <property type="entry name" value="DUF8009"/>
</dbReference>
<dbReference type="Pfam" id="PF26033">
    <property type="entry name" value="DUF8009"/>
    <property type="match status" value="1"/>
</dbReference>
<evidence type="ECO:0000259" key="2">
    <source>
        <dbReference type="Pfam" id="PF26033"/>
    </source>
</evidence>
<dbReference type="EMBL" id="JBHSWV010000706">
    <property type="protein sequence ID" value="MFC6769228.1"/>
    <property type="molecule type" value="Genomic_DNA"/>
</dbReference>
<organism evidence="3 4">
    <name type="scientific">Natrinema soli</name>
    <dbReference type="NCBI Taxonomy" id="1930624"/>
    <lineage>
        <taxon>Archaea</taxon>
        <taxon>Methanobacteriati</taxon>
        <taxon>Methanobacteriota</taxon>
        <taxon>Stenosarchaea group</taxon>
        <taxon>Halobacteria</taxon>
        <taxon>Halobacteriales</taxon>
        <taxon>Natrialbaceae</taxon>
        <taxon>Natrinema</taxon>
    </lineage>
</organism>
<evidence type="ECO:0000313" key="3">
    <source>
        <dbReference type="EMBL" id="MFC6769228.1"/>
    </source>
</evidence>
<dbReference type="RefSeq" id="WP_273741909.1">
    <property type="nucleotide sequence ID" value="NZ_JAQIVI010000706.1"/>
</dbReference>
<feature type="compositionally biased region" description="Acidic residues" evidence="1">
    <location>
        <begin position="1"/>
        <end position="13"/>
    </location>
</feature>
<feature type="compositionally biased region" description="Acidic residues" evidence="1">
    <location>
        <begin position="97"/>
        <end position="115"/>
    </location>
</feature>
<protein>
    <recommendedName>
        <fullName evidence="2">DUF8009 domain-containing protein</fullName>
    </recommendedName>
</protein>
<keyword evidence="4" id="KW-1185">Reference proteome</keyword>
<gene>
    <name evidence="3" type="ORF">ACFQE6_30655</name>
</gene>
<reference evidence="3 4" key="1">
    <citation type="journal article" date="2019" name="Int. J. Syst. Evol. Microbiol.">
        <title>The Global Catalogue of Microorganisms (GCM) 10K type strain sequencing project: providing services to taxonomists for standard genome sequencing and annotation.</title>
        <authorList>
            <consortium name="The Broad Institute Genomics Platform"/>
            <consortium name="The Broad Institute Genome Sequencing Center for Infectious Disease"/>
            <person name="Wu L."/>
            <person name="Ma J."/>
        </authorList>
    </citation>
    <scope>NUCLEOTIDE SEQUENCE [LARGE SCALE GENOMIC DNA]</scope>
    <source>
        <strain evidence="3 4">LMG 29247</strain>
    </source>
</reference>
<evidence type="ECO:0000256" key="1">
    <source>
        <dbReference type="SAM" id="MobiDB-lite"/>
    </source>
</evidence>
<feature type="domain" description="DUF8009" evidence="2">
    <location>
        <begin position="11"/>
        <end position="159"/>
    </location>
</feature>
<accession>A0ABD5SVL1</accession>